<gene>
    <name evidence="1" type="ORF">Cni_G10687</name>
</gene>
<reference evidence="1 2" key="1">
    <citation type="submission" date="2023-10" db="EMBL/GenBank/DDBJ databases">
        <title>Chromosome-scale genome assembly provides insights into flower coloration mechanisms of Canna indica.</title>
        <authorList>
            <person name="Li C."/>
        </authorList>
    </citation>
    <scope>NUCLEOTIDE SEQUENCE [LARGE SCALE GENOMIC DNA]</scope>
    <source>
        <tissue evidence="1">Flower</tissue>
    </source>
</reference>
<accession>A0AAQ3K4N0</accession>
<name>A0AAQ3K4N0_9LILI</name>
<keyword evidence="2" id="KW-1185">Reference proteome</keyword>
<sequence length="175" mass="19231">MSSCLPLLSTTIAIFRAILIRLRQQPPLHLRRFIVFTSAAVADDDDVGLPSKLIFAIDLCHHGVPVLSRIVETDTSTPWFRAHLPSPCRRQKFGSGDLVAVASYGYGPWKGDLCKLSIEIVIFQAYDLSWHVREVNLMVRGIDGVYLSRRGSLAVLHAATEGSSTKEAAATEEVA</sequence>
<evidence type="ECO:0000313" key="2">
    <source>
        <dbReference type="Proteomes" id="UP001327560"/>
    </source>
</evidence>
<dbReference type="EMBL" id="CP136892">
    <property type="protein sequence ID" value="WOL01968.1"/>
    <property type="molecule type" value="Genomic_DNA"/>
</dbReference>
<dbReference type="AlphaFoldDB" id="A0AAQ3K4N0"/>
<evidence type="ECO:0000313" key="1">
    <source>
        <dbReference type="EMBL" id="WOL01968.1"/>
    </source>
</evidence>
<protein>
    <submittedName>
        <fullName evidence="1">Uncharacterized protein</fullName>
    </submittedName>
</protein>
<dbReference type="InterPro" id="IPR045283">
    <property type="entry name" value="AT3G44326-like"/>
</dbReference>
<dbReference type="Proteomes" id="UP001327560">
    <property type="component" value="Chromosome 3"/>
</dbReference>
<organism evidence="1 2">
    <name type="scientific">Canna indica</name>
    <name type="common">Indian-shot</name>
    <dbReference type="NCBI Taxonomy" id="4628"/>
    <lineage>
        <taxon>Eukaryota</taxon>
        <taxon>Viridiplantae</taxon>
        <taxon>Streptophyta</taxon>
        <taxon>Embryophyta</taxon>
        <taxon>Tracheophyta</taxon>
        <taxon>Spermatophyta</taxon>
        <taxon>Magnoliopsida</taxon>
        <taxon>Liliopsida</taxon>
        <taxon>Zingiberales</taxon>
        <taxon>Cannaceae</taxon>
        <taxon>Canna</taxon>
    </lineage>
</organism>
<dbReference type="PANTHER" id="PTHR33736">
    <property type="entry name" value="F-BOX PROTEIN-RELATED"/>
    <property type="match status" value="1"/>
</dbReference>
<proteinExistence type="predicted"/>
<dbReference type="PANTHER" id="PTHR33736:SF13">
    <property type="entry name" value="OS11G0155100 PROTEIN"/>
    <property type="match status" value="1"/>
</dbReference>